<dbReference type="Proteomes" id="UP001642540">
    <property type="component" value="Unassembled WGS sequence"/>
</dbReference>
<name>A0ABP1Q8K6_9HEXA</name>
<evidence type="ECO:0000256" key="2">
    <source>
        <dbReference type="ARBA" id="ARBA00022676"/>
    </source>
</evidence>
<dbReference type="CDD" id="cd03784">
    <property type="entry name" value="GT1_Gtf-like"/>
    <property type="match status" value="1"/>
</dbReference>
<dbReference type="PANTHER" id="PTHR48043">
    <property type="entry name" value="EG:EG0003.4 PROTEIN-RELATED"/>
    <property type="match status" value="1"/>
</dbReference>
<reference evidence="6 7" key="1">
    <citation type="submission" date="2024-08" db="EMBL/GenBank/DDBJ databases">
        <authorList>
            <person name="Cucini C."/>
            <person name="Frati F."/>
        </authorList>
    </citation>
    <scope>NUCLEOTIDE SEQUENCE [LARGE SCALE GENOMIC DNA]</scope>
</reference>
<evidence type="ECO:0000256" key="3">
    <source>
        <dbReference type="ARBA" id="ARBA00022679"/>
    </source>
</evidence>
<keyword evidence="3 4" id="KW-0808">Transferase</keyword>
<evidence type="ECO:0000313" key="6">
    <source>
        <dbReference type="EMBL" id="CAL8093313.1"/>
    </source>
</evidence>
<keyword evidence="5" id="KW-1133">Transmembrane helix</keyword>
<dbReference type="PROSITE" id="PS00375">
    <property type="entry name" value="UDPGT"/>
    <property type="match status" value="1"/>
</dbReference>
<dbReference type="EMBL" id="CAXLJM020000026">
    <property type="protein sequence ID" value="CAL8093313.1"/>
    <property type="molecule type" value="Genomic_DNA"/>
</dbReference>
<dbReference type="Pfam" id="PF00201">
    <property type="entry name" value="UDPGT"/>
    <property type="match status" value="1"/>
</dbReference>
<gene>
    <name evidence="6" type="ORF">ODALV1_LOCUS8471</name>
</gene>
<feature type="transmembrane region" description="Helical" evidence="5">
    <location>
        <begin position="12"/>
        <end position="32"/>
    </location>
</feature>
<dbReference type="SUPFAM" id="SSF53756">
    <property type="entry name" value="UDP-Glycosyltransferase/glycogen phosphorylase"/>
    <property type="match status" value="1"/>
</dbReference>
<proteinExistence type="inferred from homology"/>
<dbReference type="InterPro" id="IPR035595">
    <property type="entry name" value="UDP_glycos_trans_CS"/>
</dbReference>
<feature type="transmembrane region" description="Helical" evidence="5">
    <location>
        <begin position="503"/>
        <end position="530"/>
    </location>
</feature>
<dbReference type="PANTHER" id="PTHR48043:SF27">
    <property type="entry name" value="UDP-GLUCURONOSYLTRANSFERASE"/>
    <property type="match status" value="1"/>
</dbReference>
<comment type="caution">
    <text evidence="6">The sequence shown here is derived from an EMBL/GenBank/DDBJ whole genome shotgun (WGS) entry which is preliminary data.</text>
</comment>
<evidence type="ECO:0000313" key="7">
    <source>
        <dbReference type="Proteomes" id="UP001642540"/>
    </source>
</evidence>
<keyword evidence="7" id="KW-1185">Reference proteome</keyword>
<evidence type="ECO:0008006" key="8">
    <source>
        <dbReference type="Google" id="ProtNLM"/>
    </source>
</evidence>
<dbReference type="InterPro" id="IPR002213">
    <property type="entry name" value="UDP_glucos_trans"/>
</dbReference>
<evidence type="ECO:0000256" key="4">
    <source>
        <dbReference type="RuleBase" id="RU003718"/>
    </source>
</evidence>
<keyword evidence="2 4" id="KW-0328">Glycosyltransferase</keyword>
<keyword evidence="5" id="KW-0812">Transmembrane</keyword>
<evidence type="ECO:0000256" key="5">
    <source>
        <dbReference type="SAM" id="Phobius"/>
    </source>
</evidence>
<organism evidence="6 7">
    <name type="scientific">Orchesella dallaii</name>
    <dbReference type="NCBI Taxonomy" id="48710"/>
    <lineage>
        <taxon>Eukaryota</taxon>
        <taxon>Metazoa</taxon>
        <taxon>Ecdysozoa</taxon>
        <taxon>Arthropoda</taxon>
        <taxon>Hexapoda</taxon>
        <taxon>Collembola</taxon>
        <taxon>Entomobryomorpha</taxon>
        <taxon>Entomobryoidea</taxon>
        <taxon>Orchesellidae</taxon>
        <taxon>Orchesellinae</taxon>
        <taxon>Orchesella</taxon>
    </lineage>
</organism>
<protein>
    <recommendedName>
        <fullName evidence="8">UDP-glucuronosyltransferase</fullName>
    </recommendedName>
</protein>
<dbReference type="InterPro" id="IPR050271">
    <property type="entry name" value="UDP-glycosyltransferase"/>
</dbReference>
<keyword evidence="5" id="KW-0472">Membrane</keyword>
<evidence type="ECO:0000256" key="1">
    <source>
        <dbReference type="ARBA" id="ARBA00009995"/>
    </source>
</evidence>
<accession>A0ABP1Q8K6</accession>
<sequence length="549" mass="62781">MASAHSYCRPMTPYVQLFFTLLIGNAMLFPSLKLVSGENIAFFHPTGSYSHRVSLWPLVEKLVANGHHITFISVYPPKNPLPNVTEIIPEQMAKFANDYMQGGDLDITRRISGELEPCYDHGPRLGLYVCEKFLDDPVVIEWLGTEPKIDLFVVDWFVSDCILGLAHKLNAPFIFYAPTVMVAIYYETFGFLPDSAGIPDFEHHFTPPMSFWQRANNAIQPLIYKYKMAAYYEEMGNMIKEKMNLPDMPPLEDIIRNATLMMWSESVIEGYPHSLPPNWITVGGMHCKENTDPLPKDLEQIVQKGKDGFIYISFGTAVVPANLPKGHRDAFFNAIRAFPNIQFLWKWTGPMPEEAIPSNLYIGTWFPQQDILAHKKILAFVTQAGRPSTQEAIFHAVPVIVLPVYEDQDLTAQRVTAMGGGLKLEIATITKEEFESAIREITTNLKFKSTMKRLSTIFRDRPMKPVDTALYWTEYVLRHKGNLDHFRSPSHNLTWYQRRLLDVWAVIIGVFFLFITSLLVLIGCCLRSFFKSSKSTNSKKEFTNKKKRQ</sequence>
<dbReference type="Gene3D" id="3.40.50.2000">
    <property type="entry name" value="Glycogen Phosphorylase B"/>
    <property type="match status" value="2"/>
</dbReference>
<comment type="similarity">
    <text evidence="1 4">Belongs to the UDP-glycosyltransferase family.</text>
</comment>